<dbReference type="InParanoid" id="A0A164ZSV5"/>
<name>A0A164ZSV5_XYLHT</name>
<feature type="domain" description="UNC-45/Cro1/She4 central" evidence="4">
    <location>
        <begin position="226"/>
        <end position="376"/>
    </location>
</feature>
<dbReference type="OrthoDB" id="5574718at2759"/>
<dbReference type="InterPro" id="IPR011989">
    <property type="entry name" value="ARM-like"/>
</dbReference>
<dbReference type="Proteomes" id="UP000076632">
    <property type="component" value="Unassembled WGS sequence"/>
</dbReference>
<dbReference type="RefSeq" id="XP_018185021.1">
    <property type="nucleotide sequence ID" value="XM_018334526.1"/>
</dbReference>
<dbReference type="GO" id="GO:0005737">
    <property type="term" value="C:cytoplasm"/>
    <property type="evidence" value="ECO:0007669"/>
    <property type="project" value="UniProtKB-SubCell"/>
</dbReference>
<dbReference type="STRING" id="1328760.A0A164ZSV5"/>
<evidence type="ECO:0000259" key="4">
    <source>
        <dbReference type="Pfam" id="PF11701"/>
    </source>
</evidence>
<keyword evidence="3" id="KW-0812">Transmembrane</keyword>
<dbReference type="AlphaFoldDB" id="A0A164ZSV5"/>
<evidence type="ECO:0000256" key="3">
    <source>
        <dbReference type="SAM" id="Phobius"/>
    </source>
</evidence>
<evidence type="ECO:0000313" key="6">
    <source>
        <dbReference type="Proteomes" id="UP000076632"/>
    </source>
</evidence>
<proteinExistence type="predicted"/>
<evidence type="ECO:0000256" key="1">
    <source>
        <dbReference type="ARBA" id="ARBA00004496"/>
    </source>
</evidence>
<dbReference type="OMA" id="VCNLMTC"/>
<organism evidence="5 6">
    <name type="scientific">Xylona heveae (strain CBS 132557 / TC161)</name>
    <dbReference type="NCBI Taxonomy" id="1328760"/>
    <lineage>
        <taxon>Eukaryota</taxon>
        <taxon>Fungi</taxon>
        <taxon>Dikarya</taxon>
        <taxon>Ascomycota</taxon>
        <taxon>Pezizomycotina</taxon>
        <taxon>Xylonomycetes</taxon>
        <taxon>Xylonales</taxon>
        <taxon>Xylonaceae</taxon>
        <taxon>Xylona</taxon>
    </lineage>
</organism>
<keyword evidence="3" id="KW-1133">Transmembrane helix</keyword>
<keyword evidence="6" id="KW-1185">Reference proteome</keyword>
<dbReference type="InterPro" id="IPR016024">
    <property type="entry name" value="ARM-type_fold"/>
</dbReference>
<keyword evidence="3" id="KW-0472">Membrane</keyword>
<comment type="subcellular location">
    <subcellularLocation>
        <location evidence="1">Cytoplasm</location>
    </subcellularLocation>
</comment>
<reference evidence="5 6" key="1">
    <citation type="journal article" date="2016" name="Fungal Biol.">
        <title>The genome of Xylona heveae provides a window into fungal endophytism.</title>
        <authorList>
            <person name="Gazis R."/>
            <person name="Kuo A."/>
            <person name="Riley R."/>
            <person name="LaButti K."/>
            <person name="Lipzen A."/>
            <person name="Lin J."/>
            <person name="Amirebrahimi M."/>
            <person name="Hesse C.N."/>
            <person name="Spatafora J.W."/>
            <person name="Henrissat B."/>
            <person name="Hainaut M."/>
            <person name="Grigoriev I.V."/>
            <person name="Hibbett D.S."/>
        </authorList>
    </citation>
    <scope>NUCLEOTIDE SEQUENCE [LARGE SCALE GENOMIC DNA]</scope>
    <source>
        <strain evidence="5 6">TC161</strain>
    </source>
</reference>
<dbReference type="SUPFAM" id="SSF48371">
    <property type="entry name" value="ARM repeat"/>
    <property type="match status" value="2"/>
</dbReference>
<dbReference type="PANTHER" id="PTHR45994:SF1">
    <property type="entry name" value="FI21225P1"/>
    <property type="match status" value="1"/>
</dbReference>
<dbReference type="InterPro" id="IPR024660">
    <property type="entry name" value="UCS_central_dom"/>
</dbReference>
<evidence type="ECO:0000256" key="2">
    <source>
        <dbReference type="ARBA" id="ARBA00022490"/>
    </source>
</evidence>
<evidence type="ECO:0000313" key="5">
    <source>
        <dbReference type="EMBL" id="KZF19466.1"/>
    </source>
</evidence>
<dbReference type="EMBL" id="KV407466">
    <property type="protein sequence ID" value="KZF19466.1"/>
    <property type="molecule type" value="Genomic_DNA"/>
</dbReference>
<protein>
    <submittedName>
        <fullName evidence="5">Putative actin cytoskeleton organization protein</fullName>
    </submittedName>
</protein>
<dbReference type="Gene3D" id="1.25.10.10">
    <property type="entry name" value="Leucine-rich Repeat Variant"/>
    <property type="match status" value="1"/>
</dbReference>
<dbReference type="GeneID" id="28899663"/>
<keyword evidence="2" id="KW-0963">Cytoplasm</keyword>
<dbReference type="PANTHER" id="PTHR45994">
    <property type="entry name" value="FI21225P1"/>
    <property type="match status" value="1"/>
</dbReference>
<dbReference type="Pfam" id="PF11701">
    <property type="entry name" value="UNC45-central"/>
    <property type="match status" value="1"/>
</dbReference>
<dbReference type="GO" id="GO:0051879">
    <property type="term" value="F:Hsp90 protein binding"/>
    <property type="evidence" value="ECO:0007669"/>
    <property type="project" value="TreeGrafter"/>
</dbReference>
<dbReference type="FunCoup" id="A0A164ZSV5">
    <property type="interactions" value="96"/>
</dbReference>
<gene>
    <name evidence="5" type="ORF">L228DRAFT_263784</name>
</gene>
<dbReference type="Gene3D" id="1.25.10.100">
    <property type="match status" value="1"/>
</dbReference>
<feature type="transmembrane region" description="Helical" evidence="3">
    <location>
        <begin position="281"/>
        <end position="304"/>
    </location>
</feature>
<sequence length="833" mass="90066">MSIVDGGEARASYLAKNALELVAAGKIEAGARAVREAVSIDPDNADVKRAFDELQNDQNRDPLWILCRRFVNDRDDSAGREAIHFLARYGASVPRSIGEECVKLLLDRSKVTYTPLVDELVAALLRQNVGARAEVAYQLETKIIGIFEDLWMIGDQATDALSAVLLDPQAWTSHTSRIRCEGDVFHLLEAKLIEAGQDHPSRAMRVVARLLAADAENVKGRVDEDTFDVMLTSLDNRLPADLRTQATLAAAKFIEASPDDGQRHLNKFVLSRLAKQKNDDLIVAFSAAAAVFPVASAVCIGLFLNEGFVSSLVPVLNKKAKSRKAERAALDLLSAACIDRACRELIAKHCTEWLEDVVEDGAVQESAVAAVILAKIRGPGALDQPAQKEEPKVQEVGKETAELVDMFKKMIVTEDTSTTQSSIEGLAYSSLQPATKEELANDKAFLTHLVRTMSEHPDDPNLIFGGLTIFANLTRFLPNFSEEQKRMSQLKAYANVSKPKLEPDPLDSEDKVTARCKAVLDANTVPLLVAISKKVSPASLQLTLFILLSISKGPKHRGQLAQQGAVRLLLQAYASITGDTTADIQSRRVAAHALARVLISVNPFLIFPSSGALSASSAVRPLLLLLEDDHSAEQRDLLPVFESLLALTNLASTDDSTRESLLRLGWPAIENLLLADNTFIQRAAVELVCNLMASPAGVAHFADGSPAASNRLHILLALADVDDFATRRAAGGALAMLTEWDAAVTAVLKRERGVRILLSLCEEESDELVHRGVVCIRNLVCAPHPAGDLGTEKVRAEGGVEVLKQVLATANNPDILEPLVEALKGLVAGGSRM</sequence>
<accession>A0A164ZSV5</accession>